<feature type="compositionally biased region" description="Basic and acidic residues" evidence="1">
    <location>
        <begin position="82"/>
        <end position="95"/>
    </location>
</feature>
<feature type="compositionally biased region" description="Basic residues" evidence="1">
    <location>
        <begin position="59"/>
        <end position="68"/>
    </location>
</feature>
<accession>A0A0F2TGN4</accession>
<evidence type="ECO:0000256" key="2">
    <source>
        <dbReference type="SAM" id="Phobius"/>
    </source>
</evidence>
<keyword evidence="2" id="KW-1133">Transmembrane helix</keyword>
<comment type="caution">
    <text evidence="3">The sequence shown here is derived from an EMBL/GenBank/DDBJ whole genome shotgun (WGS) entry which is preliminary data.</text>
</comment>
<reference evidence="3 4" key="1">
    <citation type="submission" date="2015-02" db="EMBL/GenBank/DDBJ databases">
        <authorList>
            <person name="Ju K.-S."/>
            <person name="Doroghazi J.R."/>
            <person name="Metcalf W."/>
        </authorList>
    </citation>
    <scope>NUCLEOTIDE SEQUENCE [LARGE SCALE GENOMIC DNA]</scope>
    <source>
        <strain evidence="3 4">ATCC 31215</strain>
    </source>
</reference>
<protein>
    <submittedName>
        <fullName evidence="3">Uncharacterized protein</fullName>
    </submittedName>
</protein>
<name>A0A0F2TGN4_STRR3</name>
<dbReference type="Proteomes" id="UP000033699">
    <property type="component" value="Unassembled WGS sequence"/>
</dbReference>
<keyword evidence="2" id="KW-0812">Transmembrane</keyword>
<feature type="transmembrane region" description="Helical" evidence="2">
    <location>
        <begin position="30"/>
        <end position="55"/>
    </location>
</feature>
<sequence length="108" mass="11597">MDSSTVRAELPIQLRRRSLAPSPGGTTMTWLRVLTALGILAGAAGALLVFAHCTSPTRHAPRARRTPYARRTPDTPRTPHTPRADRDALGLRTDAEGSGLFPRTGGED</sequence>
<dbReference type="AlphaFoldDB" id="A0A0F2TGN4"/>
<evidence type="ECO:0000313" key="4">
    <source>
        <dbReference type="Proteomes" id="UP000033699"/>
    </source>
</evidence>
<dbReference type="EMBL" id="JZKH01000013">
    <property type="protein sequence ID" value="KJS62388.1"/>
    <property type="molecule type" value="Genomic_DNA"/>
</dbReference>
<keyword evidence="2" id="KW-0472">Membrane</keyword>
<feature type="region of interest" description="Disordered" evidence="1">
    <location>
        <begin position="1"/>
        <end position="25"/>
    </location>
</feature>
<evidence type="ECO:0000313" key="3">
    <source>
        <dbReference type="EMBL" id="KJS62388.1"/>
    </source>
</evidence>
<organism evidence="3 4">
    <name type="scientific">Streptomyces rubellomurinus (strain ATCC 31215)</name>
    <dbReference type="NCBI Taxonomy" id="359131"/>
    <lineage>
        <taxon>Bacteria</taxon>
        <taxon>Bacillati</taxon>
        <taxon>Actinomycetota</taxon>
        <taxon>Actinomycetes</taxon>
        <taxon>Kitasatosporales</taxon>
        <taxon>Streptomycetaceae</taxon>
        <taxon>Streptomyces</taxon>
    </lineage>
</organism>
<gene>
    <name evidence="3" type="ORF">VM95_09450</name>
</gene>
<keyword evidence="4" id="KW-1185">Reference proteome</keyword>
<dbReference type="PATRIC" id="fig|359131.3.peg.1230"/>
<dbReference type="RefSeq" id="WP_045693989.1">
    <property type="nucleotide sequence ID" value="NZ_JZKH01000013.1"/>
</dbReference>
<feature type="region of interest" description="Disordered" evidence="1">
    <location>
        <begin position="55"/>
        <end position="108"/>
    </location>
</feature>
<evidence type="ECO:0000256" key="1">
    <source>
        <dbReference type="SAM" id="MobiDB-lite"/>
    </source>
</evidence>
<proteinExistence type="predicted"/>